<comment type="subcellular location">
    <subcellularLocation>
        <location evidence="1">Membrane</location>
        <topology evidence="1">Single-pass membrane protein</topology>
    </subcellularLocation>
</comment>
<dbReference type="EMBL" id="JAXBLV010000042">
    <property type="protein sequence ID" value="MDY3558618.1"/>
    <property type="molecule type" value="Genomic_DNA"/>
</dbReference>
<keyword evidence="2" id="KW-0812">Transmembrane</keyword>
<evidence type="ECO:0000256" key="1">
    <source>
        <dbReference type="ARBA" id="ARBA00004167"/>
    </source>
</evidence>
<dbReference type="PANTHER" id="PTHR43446">
    <property type="entry name" value="MEMBRANE PROTEIN-RELATED"/>
    <property type="match status" value="1"/>
</dbReference>
<evidence type="ECO:0000259" key="3">
    <source>
        <dbReference type="SMART" id="SM00244"/>
    </source>
</evidence>
<dbReference type="CDD" id="cd03402">
    <property type="entry name" value="SPFH_like_u2"/>
    <property type="match status" value="1"/>
</dbReference>
<feature type="transmembrane region" description="Helical" evidence="2">
    <location>
        <begin position="12"/>
        <end position="34"/>
    </location>
</feature>
<comment type="caution">
    <text evidence="4">The sequence shown here is derived from an EMBL/GenBank/DDBJ whole genome shotgun (WGS) entry which is preliminary data.</text>
</comment>
<gene>
    <name evidence="4" type="ORF">R5W23_005757</name>
</gene>
<dbReference type="PANTHER" id="PTHR43446:SF1">
    <property type="entry name" value="BAND 7 DOMAIN-CONTAINING PROTEIN"/>
    <property type="match status" value="1"/>
</dbReference>
<dbReference type="Gene3D" id="3.30.479.30">
    <property type="entry name" value="Band 7 domain"/>
    <property type="match status" value="1"/>
</dbReference>
<feature type="transmembrane region" description="Helical" evidence="2">
    <location>
        <begin position="40"/>
        <end position="60"/>
    </location>
</feature>
<accession>A0ABU5ETG6</accession>
<dbReference type="Proteomes" id="UP001272242">
    <property type="component" value="Unassembled WGS sequence"/>
</dbReference>
<proteinExistence type="predicted"/>
<evidence type="ECO:0000313" key="4">
    <source>
        <dbReference type="EMBL" id="MDY3558618.1"/>
    </source>
</evidence>
<keyword evidence="2" id="KW-1133">Transmembrane helix</keyword>
<dbReference type="InterPro" id="IPR001107">
    <property type="entry name" value="Band_7"/>
</dbReference>
<reference evidence="5" key="1">
    <citation type="journal article" date="2023" name="Mar. Drugs">
        <title>Gemmata algarum, a Novel Planctomycete Isolated from an Algal Mat, Displays Antimicrobial Activity.</title>
        <authorList>
            <person name="Kumar G."/>
            <person name="Kallscheuer N."/>
            <person name="Kashif M."/>
            <person name="Ahamad S."/>
            <person name="Jagadeeshwari U."/>
            <person name="Pannikurungottu S."/>
            <person name="Haufschild T."/>
            <person name="Kabuu M."/>
            <person name="Sasikala C."/>
            <person name="Jogler C."/>
            <person name="Ramana C."/>
        </authorList>
    </citation>
    <scope>NUCLEOTIDE SEQUENCE [LARGE SCALE GENOMIC DNA]</scope>
    <source>
        <strain evidence="5">JC673</strain>
    </source>
</reference>
<name>A0ABU5ETG6_9BACT</name>
<dbReference type="RefSeq" id="WP_320685515.1">
    <property type="nucleotide sequence ID" value="NZ_JAXBLV010000042.1"/>
</dbReference>
<organism evidence="4 5">
    <name type="scientific">Gemmata algarum</name>
    <dbReference type="NCBI Taxonomy" id="2975278"/>
    <lineage>
        <taxon>Bacteria</taxon>
        <taxon>Pseudomonadati</taxon>
        <taxon>Planctomycetota</taxon>
        <taxon>Planctomycetia</taxon>
        <taxon>Gemmatales</taxon>
        <taxon>Gemmataceae</taxon>
        <taxon>Gemmata</taxon>
    </lineage>
</organism>
<dbReference type="SMART" id="SM00244">
    <property type="entry name" value="PHB"/>
    <property type="match status" value="1"/>
</dbReference>
<feature type="domain" description="Band 7" evidence="3">
    <location>
        <begin position="56"/>
        <end position="243"/>
    </location>
</feature>
<sequence>MEDRELKLNSGWVALLGMFLWLGVLISLVVTSVQQHAPELAWGIVPLWVLWLFAWAGFIVNGPNQARVVQLFGKYVGTVRRTGFFYGNPLYWRTRVSLRVRTFETGMNKTEEKKDAAGTVLVPASTHREPIKVNDKDGTPIEISAVVLWKVVNPTEAVFQVDDYEEFVKLQADAALRSLASRYSYDAPDSDAHSLRGHIEEVATQLKHELHTRMQMAGVEVLEARISYLAYAREIAAAMLQRQQAGAIVAARSQIVAGAVGMVESALDLLKERNVIELDPERRAAMVSNLLVVLCGHSVPQPVLNTGTLYN</sequence>
<keyword evidence="2" id="KW-0472">Membrane</keyword>
<dbReference type="InterPro" id="IPR036013">
    <property type="entry name" value="Band_7/SPFH_dom_sf"/>
</dbReference>
<keyword evidence="5" id="KW-1185">Reference proteome</keyword>
<evidence type="ECO:0000313" key="5">
    <source>
        <dbReference type="Proteomes" id="UP001272242"/>
    </source>
</evidence>
<protein>
    <submittedName>
        <fullName evidence="4">SPFH domain-containing protein</fullName>
    </submittedName>
</protein>
<dbReference type="Pfam" id="PF01145">
    <property type="entry name" value="Band_7"/>
    <property type="match status" value="1"/>
</dbReference>
<dbReference type="SUPFAM" id="SSF117892">
    <property type="entry name" value="Band 7/SPFH domain"/>
    <property type="match status" value="1"/>
</dbReference>
<evidence type="ECO:0000256" key="2">
    <source>
        <dbReference type="SAM" id="Phobius"/>
    </source>
</evidence>